<evidence type="ECO:0000313" key="9">
    <source>
        <dbReference type="RefSeq" id="XP_027102820.1"/>
    </source>
</evidence>
<dbReference type="Gene3D" id="3.30.730.10">
    <property type="entry name" value="AP2/ERF domain"/>
    <property type="match status" value="1"/>
</dbReference>
<evidence type="ECO:0000256" key="6">
    <source>
        <dbReference type="ARBA" id="ARBA00023242"/>
    </source>
</evidence>
<dbReference type="GO" id="GO:0006952">
    <property type="term" value="P:defense response"/>
    <property type="evidence" value="ECO:0007669"/>
    <property type="project" value="UniProtKB-KW"/>
</dbReference>
<keyword evidence="5" id="KW-0804">Transcription</keyword>
<evidence type="ECO:0000256" key="1">
    <source>
        <dbReference type="ARBA" id="ARBA00004123"/>
    </source>
</evidence>
<dbReference type="GO" id="GO:0005634">
    <property type="term" value="C:nucleus"/>
    <property type="evidence" value="ECO:0007669"/>
    <property type="project" value="UniProtKB-SubCell"/>
</dbReference>
<dbReference type="FunFam" id="3.30.730.10:FF:000001">
    <property type="entry name" value="Ethylene-responsive transcription factor 2"/>
    <property type="match status" value="1"/>
</dbReference>
<reference evidence="8" key="1">
    <citation type="journal article" date="2025" name="Foods">
        <title>Unveiling the Microbial Signatures of Arabica Coffee Cherries: Insights into Ripeness Specific Diversity, Functional Traits, and Implications for Quality and Safety.</title>
        <authorList>
            <consortium name="RefSeq"/>
            <person name="Tenea G.N."/>
            <person name="Cifuentes V."/>
            <person name="Reyes P."/>
            <person name="Cevallos-Vallejos M."/>
        </authorList>
    </citation>
    <scope>NUCLEOTIDE SEQUENCE [LARGE SCALE GENOMIC DNA]</scope>
</reference>
<keyword evidence="6" id="KW-0539">Nucleus</keyword>
<dbReference type="Pfam" id="PF00847">
    <property type="entry name" value="AP2"/>
    <property type="match status" value="1"/>
</dbReference>
<dbReference type="GO" id="GO:0009873">
    <property type="term" value="P:ethylene-activated signaling pathway"/>
    <property type="evidence" value="ECO:0007669"/>
    <property type="project" value="InterPro"/>
</dbReference>
<dbReference type="OrthoDB" id="552345at2759"/>
<dbReference type="SUPFAM" id="SSF54171">
    <property type="entry name" value="DNA-binding domain"/>
    <property type="match status" value="1"/>
</dbReference>
<dbReference type="InterPro" id="IPR044808">
    <property type="entry name" value="ERF_plant"/>
</dbReference>
<dbReference type="GO" id="GO:0003700">
    <property type="term" value="F:DNA-binding transcription factor activity"/>
    <property type="evidence" value="ECO:0007669"/>
    <property type="project" value="InterPro"/>
</dbReference>
<dbReference type="Proteomes" id="UP001652660">
    <property type="component" value="Chromosome 2c"/>
</dbReference>
<dbReference type="PROSITE" id="PS51032">
    <property type="entry name" value="AP2_ERF"/>
    <property type="match status" value="1"/>
</dbReference>
<dbReference type="RefSeq" id="XP_027102820.1">
    <property type="nucleotide sequence ID" value="XM_027247019.1"/>
</dbReference>
<dbReference type="InterPro" id="IPR036955">
    <property type="entry name" value="AP2/ERF_dom_sf"/>
</dbReference>
<feature type="domain" description="AP2/ERF" evidence="7">
    <location>
        <begin position="106"/>
        <end position="164"/>
    </location>
</feature>
<dbReference type="GeneID" id="113724077"/>
<evidence type="ECO:0000256" key="4">
    <source>
        <dbReference type="ARBA" id="ARBA00023125"/>
    </source>
</evidence>
<keyword evidence="8" id="KW-1185">Reference proteome</keyword>
<keyword evidence="2" id="KW-0611">Plant defense</keyword>
<dbReference type="CDD" id="cd00018">
    <property type="entry name" value="AP2"/>
    <property type="match status" value="1"/>
</dbReference>
<organism evidence="8 9">
    <name type="scientific">Coffea arabica</name>
    <name type="common">Arabian coffee</name>
    <dbReference type="NCBI Taxonomy" id="13443"/>
    <lineage>
        <taxon>Eukaryota</taxon>
        <taxon>Viridiplantae</taxon>
        <taxon>Streptophyta</taxon>
        <taxon>Embryophyta</taxon>
        <taxon>Tracheophyta</taxon>
        <taxon>Spermatophyta</taxon>
        <taxon>Magnoliopsida</taxon>
        <taxon>eudicotyledons</taxon>
        <taxon>Gunneridae</taxon>
        <taxon>Pentapetalae</taxon>
        <taxon>asterids</taxon>
        <taxon>lamiids</taxon>
        <taxon>Gentianales</taxon>
        <taxon>Rubiaceae</taxon>
        <taxon>Ixoroideae</taxon>
        <taxon>Gardenieae complex</taxon>
        <taxon>Bertiereae - Coffeeae clade</taxon>
        <taxon>Coffeeae</taxon>
        <taxon>Coffea</taxon>
    </lineage>
</organism>
<dbReference type="PANTHER" id="PTHR31190:SF407">
    <property type="entry name" value="ETHYLENE-RESPONSIVE TRANSCRIPTION FACTOR 13-LIKE"/>
    <property type="match status" value="1"/>
</dbReference>
<reference evidence="9" key="2">
    <citation type="submission" date="2025-08" db="UniProtKB">
        <authorList>
            <consortium name="RefSeq"/>
        </authorList>
    </citation>
    <scope>IDENTIFICATION</scope>
    <source>
        <tissue evidence="9">Leaves</tissue>
    </source>
</reference>
<dbReference type="GO" id="GO:0003677">
    <property type="term" value="F:DNA binding"/>
    <property type="evidence" value="ECO:0007669"/>
    <property type="project" value="UniProtKB-KW"/>
</dbReference>
<dbReference type="SMART" id="SM00380">
    <property type="entry name" value="AP2"/>
    <property type="match status" value="1"/>
</dbReference>
<proteinExistence type="predicted"/>
<protein>
    <submittedName>
        <fullName evidence="9">Ethylene-responsive transcription factor 13-like</fullName>
    </submittedName>
</protein>
<evidence type="ECO:0000256" key="3">
    <source>
        <dbReference type="ARBA" id="ARBA00023015"/>
    </source>
</evidence>
<gene>
    <name evidence="9" type="primary">LOC113724077</name>
</gene>
<dbReference type="PANTHER" id="PTHR31190">
    <property type="entry name" value="DNA-BINDING DOMAIN"/>
    <property type="match status" value="1"/>
</dbReference>
<dbReference type="PRINTS" id="PR00367">
    <property type="entry name" value="ETHRSPELEMNT"/>
</dbReference>
<accession>A0A6P6VK31</accession>
<evidence type="ECO:0000313" key="8">
    <source>
        <dbReference type="Proteomes" id="UP001652660"/>
    </source>
</evidence>
<comment type="subcellular location">
    <subcellularLocation>
        <location evidence="1">Nucleus</location>
    </subcellularLocation>
</comment>
<keyword evidence="4" id="KW-0238">DNA-binding</keyword>
<dbReference type="AlphaFoldDB" id="A0A6P6VK31"/>
<evidence type="ECO:0000256" key="5">
    <source>
        <dbReference type="ARBA" id="ARBA00023163"/>
    </source>
</evidence>
<name>A0A6P6VK31_COFAR</name>
<dbReference type="InterPro" id="IPR016177">
    <property type="entry name" value="DNA-bd_dom_sf"/>
</dbReference>
<keyword evidence="3" id="KW-0805">Transcription regulation</keyword>
<sequence length="204" mass="22789">MFGTTTPDSELALLASIEHHLLNDTDLSDIFPELYSFNDAEVFNSSPSHGGSRDSGEVALNNCEMNSASEDIPFKFGLLGQDEVEQNITAAEVAAPAENVSKDWRRYRGVRRRPWGTYAAEIRDPKKKGSRIWLGTYETPEDAALAFDQAAFKMRGARARVNFPHLIGSNNVEPARVNPRRRVLEPSIIPSSSTPQKKCKFQRH</sequence>
<evidence type="ECO:0000259" key="7">
    <source>
        <dbReference type="PROSITE" id="PS51032"/>
    </source>
</evidence>
<evidence type="ECO:0000256" key="2">
    <source>
        <dbReference type="ARBA" id="ARBA00022821"/>
    </source>
</evidence>
<dbReference type="InterPro" id="IPR001471">
    <property type="entry name" value="AP2/ERF_dom"/>
</dbReference>